<dbReference type="STRING" id="570519.SAMN04488116_0668"/>
<keyword evidence="3" id="KW-1185">Reference proteome</keyword>
<dbReference type="EMBL" id="FQWL01000001">
    <property type="protein sequence ID" value="SHG26978.1"/>
    <property type="molecule type" value="Genomic_DNA"/>
</dbReference>
<keyword evidence="1" id="KW-0812">Transmembrane</keyword>
<evidence type="ECO:0000313" key="3">
    <source>
        <dbReference type="Proteomes" id="UP000184532"/>
    </source>
</evidence>
<name>A0A1M5IF55_9FLAO</name>
<gene>
    <name evidence="2" type="ORF">SAMN04488116_0668</name>
</gene>
<protein>
    <recommendedName>
        <fullName evidence="4">DUF4249 domain-containing protein</fullName>
    </recommendedName>
</protein>
<dbReference type="AlphaFoldDB" id="A0A1M5IF55"/>
<dbReference type="InterPro" id="IPR025345">
    <property type="entry name" value="DUF4249"/>
</dbReference>
<dbReference type="Pfam" id="PF14054">
    <property type="entry name" value="DUF4249"/>
    <property type="match status" value="1"/>
</dbReference>
<evidence type="ECO:0008006" key="4">
    <source>
        <dbReference type="Google" id="ProtNLM"/>
    </source>
</evidence>
<keyword evidence="1" id="KW-1133">Transmembrane helix</keyword>
<evidence type="ECO:0000313" key="2">
    <source>
        <dbReference type="EMBL" id="SHG26978.1"/>
    </source>
</evidence>
<dbReference type="Proteomes" id="UP000184532">
    <property type="component" value="Unassembled WGS sequence"/>
</dbReference>
<dbReference type="OrthoDB" id="1062680at2"/>
<reference evidence="3" key="1">
    <citation type="submission" date="2016-11" db="EMBL/GenBank/DDBJ databases">
        <authorList>
            <person name="Varghese N."/>
            <person name="Submissions S."/>
        </authorList>
    </citation>
    <scope>NUCLEOTIDE SEQUENCE [LARGE SCALE GENOMIC DNA]</scope>
    <source>
        <strain evidence="3">DSM 22638</strain>
    </source>
</reference>
<accession>A0A1M5IF55</accession>
<keyword evidence="1" id="KW-0472">Membrane</keyword>
<evidence type="ECO:0000256" key="1">
    <source>
        <dbReference type="SAM" id="Phobius"/>
    </source>
</evidence>
<proteinExistence type="predicted"/>
<organism evidence="2 3">
    <name type="scientific">Flagellimonas flava</name>
    <dbReference type="NCBI Taxonomy" id="570519"/>
    <lineage>
        <taxon>Bacteria</taxon>
        <taxon>Pseudomonadati</taxon>
        <taxon>Bacteroidota</taxon>
        <taxon>Flavobacteriia</taxon>
        <taxon>Flavobacteriales</taxon>
        <taxon>Flavobacteriaceae</taxon>
        <taxon>Flagellimonas</taxon>
    </lineage>
</organism>
<feature type="transmembrane region" description="Helical" evidence="1">
    <location>
        <begin position="12"/>
        <end position="31"/>
    </location>
</feature>
<sequence>MRKWVKTYLSRCSIFLMLICYGCIEPFNAVFEDFQSALVIEGTITNELKLHQIVLTRTYEFEADGPSPETTANVRIIAGDGTTFSFEHVGDGVYVPSEAFAAQFGVDYQLEVDTQDGKSYASEVVQLTSSTSIDDIRAERIINDDGQDGMGIFIDSFDPTGSSVNYRYEFIETYRVIAPEWFSDSLIGDPEGGCGVIRIPNRTDARICYPTDFSNALILTSTANLNEDRVSNFMVRFVNRNNYIISHRYSILVRQFVESNDAYTFFETLNEFSGSESLLSQTQPGFLQGNIFSKDDEDEKVLGFFNASSVSEKRLFFNYDDFYPGERLPPYVEDCKPSSPPIASTGGCIIRPILEAGIGVYAGDNPEPRVGQGPYFIVSRVCGDCSVLGPEEQPDFWIE</sequence>